<evidence type="ECO:0000313" key="3">
    <source>
        <dbReference type="Proteomes" id="UP000274786"/>
    </source>
</evidence>
<organism evidence="2 3">
    <name type="scientific">Stenotrophomonas rhizophila</name>
    <dbReference type="NCBI Taxonomy" id="216778"/>
    <lineage>
        <taxon>Bacteria</taxon>
        <taxon>Pseudomonadati</taxon>
        <taxon>Pseudomonadota</taxon>
        <taxon>Gammaproteobacteria</taxon>
        <taxon>Lysobacterales</taxon>
        <taxon>Lysobacteraceae</taxon>
        <taxon>Stenotrophomonas</taxon>
    </lineage>
</organism>
<evidence type="ECO:0000256" key="1">
    <source>
        <dbReference type="SAM" id="Phobius"/>
    </source>
</evidence>
<dbReference type="RefSeq" id="WP_121040780.1">
    <property type="nucleotide sequence ID" value="NZ_RCDC01000004.1"/>
</dbReference>
<evidence type="ECO:0000313" key="2">
    <source>
        <dbReference type="EMBL" id="RLK57786.1"/>
    </source>
</evidence>
<evidence type="ECO:0008006" key="4">
    <source>
        <dbReference type="Google" id="ProtNLM"/>
    </source>
</evidence>
<dbReference type="Proteomes" id="UP000274786">
    <property type="component" value="Unassembled WGS sequence"/>
</dbReference>
<dbReference type="AlphaFoldDB" id="A0A498CIW6"/>
<reference evidence="2 3" key="1">
    <citation type="submission" date="2018-10" db="EMBL/GenBank/DDBJ databases">
        <title>Comparative analysis of microorganisms from saline springs in Andes Mountain Range, Colombia.</title>
        <authorList>
            <person name="Rubin E."/>
        </authorList>
    </citation>
    <scope>NUCLEOTIDE SEQUENCE [LARGE SCALE GENOMIC DNA]</scope>
    <source>
        <strain evidence="2 3">USBA GBX 843</strain>
    </source>
</reference>
<keyword evidence="1" id="KW-0472">Membrane</keyword>
<comment type="caution">
    <text evidence="2">The sequence shown here is derived from an EMBL/GenBank/DDBJ whole genome shotgun (WGS) entry which is preliminary data.</text>
</comment>
<proteinExistence type="predicted"/>
<feature type="transmembrane region" description="Helical" evidence="1">
    <location>
        <begin position="85"/>
        <end position="103"/>
    </location>
</feature>
<keyword evidence="1" id="KW-1133">Transmembrane helix</keyword>
<accession>A0A498CIW6</accession>
<sequence>MDLLISMLTMVGVRLPVLIALAIAVVWVVDTPRGAIRSVALGALGVMALTTLAGLVLNLVPMWMVQQGNYENLQLMSKLLGAGHFALNLFEALALVLLVWAMTRALRGHAVPPVAPLPPR</sequence>
<gene>
    <name evidence="2" type="ORF">BCL79_2200</name>
</gene>
<name>A0A498CIW6_9GAMM</name>
<dbReference type="OrthoDB" id="6053392at2"/>
<keyword evidence="1" id="KW-0812">Transmembrane</keyword>
<protein>
    <recommendedName>
        <fullName evidence="4">Transmembrane protein</fullName>
    </recommendedName>
</protein>
<feature type="transmembrane region" description="Helical" evidence="1">
    <location>
        <begin position="6"/>
        <end position="29"/>
    </location>
</feature>
<feature type="transmembrane region" description="Helical" evidence="1">
    <location>
        <begin position="41"/>
        <end position="65"/>
    </location>
</feature>
<dbReference type="EMBL" id="RCDC01000004">
    <property type="protein sequence ID" value="RLK57786.1"/>
    <property type="molecule type" value="Genomic_DNA"/>
</dbReference>